<feature type="domain" description="Alpha-D-phosphohexomutase alpha/beta/alpha" evidence="9">
    <location>
        <begin position="282"/>
        <end position="395"/>
    </location>
</feature>
<comment type="similarity">
    <text evidence="2">Belongs to the phosphohexose mutase family.</text>
</comment>
<dbReference type="InterPro" id="IPR005841">
    <property type="entry name" value="Alpha-D-phosphohexomutase_SF"/>
</dbReference>
<name>A0A162RGU2_9CLOT</name>
<dbReference type="OrthoDB" id="9806956at2"/>
<dbReference type="PATRIC" id="fig|1121326.3.peg.4956"/>
<dbReference type="InterPro" id="IPR005845">
    <property type="entry name" value="A-D-PHexomutase_a/b/a-II"/>
</dbReference>
<evidence type="ECO:0000256" key="4">
    <source>
        <dbReference type="ARBA" id="ARBA00022723"/>
    </source>
</evidence>
<dbReference type="FunFam" id="3.40.120.10:FF:000010">
    <property type="entry name" value="phosphomannomutase/phosphoglucomutase isoform X1"/>
    <property type="match status" value="1"/>
</dbReference>
<keyword evidence="6 10" id="KW-0413">Isomerase</keyword>
<proteinExistence type="inferred from homology"/>
<evidence type="ECO:0000313" key="10">
    <source>
        <dbReference type="EMBL" id="KZL89881.1"/>
    </source>
</evidence>
<dbReference type="GO" id="GO:0046872">
    <property type="term" value="F:metal ion binding"/>
    <property type="evidence" value="ECO:0007669"/>
    <property type="project" value="UniProtKB-KW"/>
</dbReference>
<dbReference type="InterPro" id="IPR036900">
    <property type="entry name" value="A-D-PHexomutase_C_sf"/>
</dbReference>
<evidence type="ECO:0000256" key="6">
    <source>
        <dbReference type="ARBA" id="ARBA00023235"/>
    </source>
</evidence>
<evidence type="ECO:0000259" key="7">
    <source>
        <dbReference type="Pfam" id="PF02878"/>
    </source>
</evidence>
<dbReference type="PRINTS" id="PR00509">
    <property type="entry name" value="PGMPMM"/>
</dbReference>
<evidence type="ECO:0000259" key="8">
    <source>
        <dbReference type="Pfam" id="PF02879"/>
    </source>
</evidence>
<dbReference type="GO" id="GO:0004614">
    <property type="term" value="F:phosphoglucomutase activity"/>
    <property type="evidence" value="ECO:0007669"/>
    <property type="project" value="UniProtKB-EC"/>
</dbReference>
<dbReference type="EMBL" id="LWAE01000007">
    <property type="protein sequence ID" value="KZL89881.1"/>
    <property type="molecule type" value="Genomic_DNA"/>
</dbReference>
<sequence length="506" mass="56498">MIKQLYKLQNSTDIRGIAIDYPEKQVNLTNECIKLIAYGFVRWLEGKKSMNRSSLKIAIGTDSRLSGPKLKYSIIQELSNLGCKVYDCGMCTTPAMFMTTILEDYKCDGAIMITASHLPYYYNGLKFFTKEGGCEKEDIRSIINIASTEEYSYEADKGPVFKVDFIREYSRLLVNMIREGVSSKENYDEPLSGFKIVVDAGNGAGGFFANKVLAVLGADVTGSQFIEPDGRFPNHIPNPENKEAMNAIRTAVLKNYADLGIIFDADVDRAAIVDSKGTEINKNALIAVISSIVLQEHPKSIIVTDSVTSTGLGEFISKLGGTHHRFKRGYKNVINEAIRLNNEGKECDLAIETSGHAALKENYFLDDGAYLIAKILIKMAKLNLENKKIQNLIEDLKIPYESLDFRIDIKDENFKEYGADIIKELEYCVQGIEGWSLVPNNYEGIRVSCDKSNGDGWFLLRLSLHEPILALNIESDSANGVKKITDKLVPFFSKYNGLDINKLILN</sequence>
<dbReference type="EC" id="5.4.2.2" evidence="10"/>
<dbReference type="EC" id="5.4.2.8" evidence="10"/>
<dbReference type="InterPro" id="IPR005846">
    <property type="entry name" value="A-D-PHexomutase_a/b/a-III"/>
</dbReference>
<keyword evidence="4" id="KW-0479">Metal-binding</keyword>
<dbReference type="STRING" id="1121326.CLMAG_48950"/>
<evidence type="ECO:0000256" key="1">
    <source>
        <dbReference type="ARBA" id="ARBA00001946"/>
    </source>
</evidence>
<evidence type="ECO:0000256" key="2">
    <source>
        <dbReference type="ARBA" id="ARBA00010231"/>
    </source>
</evidence>
<dbReference type="PANTHER" id="PTHR42946:SF1">
    <property type="entry name" value="PHOSPHOGLUCOMUTASE (ALPHA-D-GLUCOSE-1,6-BISPHOSPHATE-DEPENDENT)"/>
    <property type="match status" value="1"/>
</dbReference>
<feature type="domain" description="Alpha-D-phosphohexomutase alpha/beta/alpha" evidence="7">
    <location>
        <begin position="11"/>
        <end position="149"/>
    </location>
</feature>
<protein>
    <submittedName>
        <fullName evidence="10">Phosphomannomutase/phosphoglucomutase</fullName>
        <ecNumber evidence="10">5.4.2.2</ecNumber>
        <ecNumber evidence="10">5.4.2.8</ecNumber>
    </submittedName>
</protein>
<dbReference type="Pfam" id="PF02878">
    <property type="entry name" value="PGM_PMM_I"/>
    <property type="match status" value="1"/>
</dbReference>
<dbReference type="GO" id="GO:0005975">
    <property type="term" value="P:carbohydrate metabolic process"/>
    <property type="evidence" value="ECO:0007669"/>
    <property type="project" value="InterPro"/>
</dbReference>
<dbReference type="PANTHER" id="PTHR42946">
    <property type="entry name" value="PHOSPHOHEXOSE MUTASE"/>
    <property type="match status" value="1"/>
</dbReference>
<comment type="cofactor">
    <cofactor evidence="1">
        <name>Mg(2+)</name>
        <dbReference type="ChEBI" id="CHEBI:18420"/>
    </cofactor>
</comment>
<evidence type="ECO:0000313" key="11">
    <source>
        <dbReference type="Proteomes" id="UP000076603"/>
    </source>
</evidence>
<dbReference type="Proteomes" id="UP000076603">
    <property type="component" value="Unassembled WGS sequence"/>
</dbReference>
<dbReference type="Gene3D" id="3.40.120.10">
    <property type="entry name" value="Alpha-D-Glucose-1,6-Bisphosphate, subunit A, domain 3"/>
    <property type="match status" value="3"/>
</dbReference>
<gene>
    <name evidence="10" type="primary">algC</name>
    <name evidence="10" type="ORF">CLMAG_48950</name>
</gene>
<organism evidence="10 11">
    <name type="scientific">Clostridium magnum DSM 2767</name>
    <dbReference type="NCBI Taxonomy" id="1121326"/>
    <lineage>
        <taxon>Bacteria</taxon>
        <taxon>Bacillati</taxon>
        <taxon>Bacillota</taxon>
        <taxon>Clostridia</taxon>
        <taxon>Eubacteriales</taxon>
        <taxon>Clostridiaceae</taxon>
        <taxon>Clostridium</taxon>
    </lineage>
</organism>
<keyword evidence="11" id="KW-1185">Reference proteome</keyword>
<comment type="caution">
    <text evidence="10">The sequence shown here is derived from an EMBL/GenBank/DDBJ whole genome shotgun (WGS) entry which is preliminary data.</text>
</comment>
<dbReference type="CDD" id="cd03089">
    <property type="entry name" value="PMM_PGM"/>
    <property type="match status" value="1"/>
</dbReference>
<dbReference type="InterPro" id="IPR005844">
    <property type="entry name" value="A-D-PHexomutase_a/b/a-I"/>
</dbReference>
<dbReference type="SUPFAM" id="SSF55957">
    <property type="entry name" value="Phosphoglucomutase, C-terminal domain"/>
    <property type="match status" value="1"/>
</dbReference>
<evidence type="ECO:0000256" key="5">
    <source>
        <dbReference type="ARBA" id="ARBA00022842"/>
    </source>
</evidence>
<accession>A0A162RGU2</accession>
<dbReference type="InterPro" id="IPR016055">
    <property type="entry name" value="A-D-PHexomutase_a/b/a-I/II/III"/>
</dbReference>
<keyword evidence="5" id="KW-0460">Magnesium</keyword>
<keyword evidence="3" id="KW-0597">Phosphoprotein</keyword>
<dbReference type="SUPFAM" id="SSF53738">
    <property type="entry name" value="Phosphoglucomutase, first 3 domains"/>
    <property type="match status" value="3"/>
</dbReference>
<feature type="domain" description="Alpha-D-phosphohexomutase alpha/beta/alpha" evidence="8">
    <location>
        <begin position="191"/>
        <end position="277"/>
    </location>
</feature>
<dbReference type="Gene3D" id="3.30.310.50">
    <property type="entry name" value="Alpha-D-phosphohexomutase, C-terminal domain"/>
    <property type="match status" value="1"/>
</dbReference>
<evidence type="ECO:0000256" key="3">
    <source>
        <dbReference type="ARBA" id="ARBA00022553"/>
    </source>
</evidence>
<reference evidence="10 11" key="1">
    <citation type="submission" date="2016-04" db="EMBL/GenBank/DDBJ databases">
        <title>Genome sequence of Clostridium magnum DSM 2767.</title>
        <authorList>
            <person name="Poehlein A."/>
            <person name="Uhlig R."/>
            <person name="Fischer R."/>
            <person name="Bahl H."/>
            <person name="Daniel R."/>
        </authorList>
    </citation>
    <scope>NUCLEOTIDE SEQUENCE [LARGE SCALE GENOMIC DNA]</scope>
    <source>
        <strain evidence="10 11">DSM 2767</strain>
    </source>
</reference>
<dbReference type="InterPro" id="IPR050060">
    <property type="entry name" value="Phosphoglucosamine_mutase"/>
</dbReference>
<dbReference type="GO" id="GO:0004615">
    <property type="term" value="F:phosphomannomutase activity"/>
    <property type="evidence" value="ECO:0007669"/>
    <property type="project" value="UniProtKB-EC"/>
</dbReference>
<dbReference type="AlphaFoldDB" id="A0A162RGU2"/>
<dbReference type="RefSeq" id="WP_066628262.1">
    <property type="nucleotide sequence ID" value="NZ_FQXL01000029.1"/>
</dbReference>
<dbReference type="Pfam" id="PF02880">
    <property type="entry name" value="PGM_PMM_III"/>
    <property type="match status" value="1"/>
</dbReference>
<dbReference type="Pfam" id="PF02879">
    <property type="entry name" value="PGM_PMM_II"/>
    <property type="match status" value="1"/>
</dbReference>
<evidence type="ECO:0000259" key="9">
    <source>
        <dbReference type="Pfam" id="PF02880"/>
    </source>
</evidence>